<organism evidence="5">
    <name type="scientific">metagenome</name>
    <dbReference type="NCBI Taxonomy" id="256318"/>
    <lineage>
        <taxon>unclassified sequences</taxon>
        <taxon>metagenomes</taxon>
    </lineage>
</organism>
<dbReference type="Gene3D" id="1.10.357.10">
    <property type="entry name" value="Tetracycline Repressor, domain 2"/>
    <property type="match status" value="1"/>
</dbReference>
<sequence>MARKSAAIRKEEIIRAALELIGRKGAGALTTGAIADAVGVSQAAVFRHFPTKSAIVFACVDWIGDQVRPAVDTAAAEPGSPEQRLRRIISTLLAVSRHIPAMPTTMLSREMHAEFPELKEMLRERRRGLHQTLVVQLDRGRADGTLRPDLESGTAAYLLMGMVHSLLFRWHHIDHDLDLDREVTVMLDILFDGLIRR</sequence>
<dbReference type="PROSITE" id="PS50977">
    <property type="entry name" value="HTH_TETR_2"/>
    <property type="match status" value="1"/>
</dbReference>
<reference evidence="5" key="1">
    <citation type="submission" date="2018-07" db="EMBL/GenBank/DDBJ databases">
        <authorList>
            <person name="Quirk P.G."/>
            <person name="Krulwich T.A."/>
        </authorList>
    </citation>
    <scope>NUCLEOTIDE SEQUENCE</scope>
</reference>
<evidence type="ECO:0000256" key="2">
    <source>
        <dbReference type="ARBA" id="ARBA00023125"/>
    </source>
</evidence>
<protein>
    <submittedName>
        <fullName evidence="5">Putative Regulatory protein TetR</fullName>
    </submittedName>
</protein>
<dbReference type="EMBL" id="UIDG01000219">
    <property type="protein sequence ID" value="SUS06530.1"/>
    <property type="molecule type" value="Genomic_DNA"/>
</dbReference>
<dbReference type="GO" id="GO:0000976">
    <property type="term" value="F:transcription cis-regulatory region binding"/>
    <property type="evidence" value="ECO:0007669"/>
    <property type="project" value="TreeGrafter"/>
</dbReference>
<feature type="domain" description="HTH tetR-type" evidence="4">
    <location>
        <begin position="7"/>
        <end position="67"/>
    </location>
</feature>
<dbReference type="AlphaFoldDB" id="A0A380TDI3"/>
<evidence type="ECO:0000256" key="3">
    <source>
        <dbReference type="ARBA" id="ARBA00023163"/>
    </source>
</evidence>
<keyword evidence="1" id="KW-0805">Transcription regulation</keyword>
<evidence type="ECO:0000313" key="5">
    <source>
        <dbReference type="EMBL" id="SUS06530.1"/>
    </source>
</evidence>
<name>A0A380TDI3_9ZZZZ</name>
<evidence type="ECO:0000256" key="1">
    <source>
        <dbReference type="ARBA" id="ARBA00023015"/>
    </source>
</evidence>
<evidence type="ECO:0000259" key="4">
    <source>
        <dbReference type="PROSITE" id="PS50977"/>
    </source>
</evidence>
<dbReference type="Pfam" id="PF17932">
    <property type="entry name" value="TetR_C_24"/>
    <property type="match status" value="1"/>
</dbReference>
<dbReference type="InterPro" id="IPR050109">
    <property type="entry name" value="HTH-type_TetR-like_transc_reg"/>
</dbReference>
<dbReference type="GO" id="GO:0003700">
    <property type="term" value="F:DNA-binding transcription factor activity"/>
    <property type="evidence" value="ECO:0007669"/>
    <property type="project" value="TreeGrafter"/>
</dbReference>
<dbReference type="Gene3D" id="1.10.10.60">
    <property type="entry name" value="Homeodomain-like"/>
    <property type="match status" value="1"/>
</dbReference>
<gene>
    <name evidence="5" type="ORF">DF3PB_2960002</name>
</gene>
<proteinExistence type="predicted"/>
<dbReference type="SUPFAM" id="SSF48498">
    <property type="entry name" value="Tetracyclin repressor-like, C-terminal domain"/>
    <property type="match status" value="1"/>
</dbReference>
<dbReference type="PANTHER" id="PTHR30055:SF234">
    <property type="entry name" value="HTH-TYPE TRANSCRIPTIONAL REGULATOR BETI"/>
    <property type="match status" value="1"/>
</dbReference>
<dbReference type="PANTHER" id="PTHR30055">
    <property type="entry name" value="HTH-TYPE TRANSCRIPTIONAL REGULATOR RUTR"/>
    <property type="match status" value="1"/>
</dbReference>
<keyword evidence="3" id="KW-0804">Transcription</keyword>
<dbReference type="InterPro" id="IPR041490">
    <property type="entry name" value="KstR2_TetR_C"/>
</dbReference>
<dbReference type="InterPro" id="IPR036271">
    <property type="entry name" value="Tet_transcr_reg_TetR-rel_C_sf"/>
</dbReference>
<accession>A0A380TDI3</accession>
<dbReference type="InterPro" id="IPR001647">
    <property type="entry name" value="HTH_TetR"/>
</dbReference>
<dbReference type="SUPFAM" id="SSF46689">
    <property type="entry name" value="Homeodomain-like"/>
    <property type="match status" value="1"/>
</dbReference>
<dbReference type="Pfam" id="PF00440">
    <property type="entry name" value="TetR_N"/>
    <property type="match status" value="1"/>
</dbReference>
<keyword evidence="2" id="KW-0238">DNA-binding</keyword>
<dbReference type="PRINTS" id="PR00455">
    <property type="entry name" value="HTHTETR"/>
</dbReference>
<dbReference type="InterPro" id="IPR009057">
    <property type="entry name" value="Homeodomain-like_sf"/>
</dbReference>